<gene>
    <name evidence="1" type="ORF">F8M41_024182</name>
</gene>
<dbReference type="AlphaFoldDB" id="A0A8H4AC35"/>
<name>A0A8H4AC35_GIGMA</name>
<organism evidence="1 2">
    <name type="scientific">Gigaspora margarita</name>
    <dbReference type="NCBI Taxonomy" id="4874"/>
    <lineage>
        <taxon>Eukaryota</taxon>
        <taxon>Fungi</taxon>
        <taxon>Fungi incertae sedis</taxon>
        <taxon>Mucoromycota</taxon>
        <taxon>Glomeromycotina</taxon>
        <taxon>Glomeromycetes</taxon>
        <taxon>Diversisporales</taxon>
        <taxon>Gigasporaceae</taxon>
        <taxon>Gigaspora</taxon>
    </lineage>
</organism>
<dbReference type="EMBL" id="WTPW01000813">
    <property type="protein sequence ID" value="KAF0477805.1"/>
    <property type="molecule type" value="Genomic_DNA"/>
</dbReference>
<evidence type="ECO:0000313" key="1">
    <source>
        <dbReference type="EMBL" id="KAF0477805.1"/>
    </source>
</evidence>
<keyword evidence="2" id="KW-1185">Reference proteome</keyword>
<dbReference type="Proteomes" id="UP000439903">
    <property type="component" value="Unassembled WGS sequence"/>
</dbReference>
<protein>
    <submittedName>
        <fullName evidence="1">Uncharacterized protein</fullName>
    </submittedName>
</protein>
<proteinExistence type="predicted"/>
<reference evidence="1 2" key="1">
    <citation type="journal article" date="2019" name="Environ. Microbiol.">
        <title>At the nexus of three kingdoms: the genome of the mycorrhizal fungus Gigaspora margarita provides insights into plant, endobacterial and fungal interactions.</title>
        <authorList>
            <person name="Venice F."/>
            <person name="Ghignone S."/>
            <person name="Salvioli di Fossalunga A."/>
            <person name="Amselem J."/>
            <person name="Novero M."/>
            <person name="Xianan X."/>
            <person name="Sedzielewska Toro K."/>
            <person name="Morin E."/>
            <person name="Lipzen A."/>
            <person name="Grigoriev I.V."/>
            <person name="Henrissat B."/>
            <person name="Martin F.M."/>
            <person name="Bonfante P."/>
        </authorList>
    </citation>
    <scope>NUCLEOTIDE SEQUENCE [LARGE SCALE GENOMIC DNA]</scope>
    <source>
        <strain evidence="1 2">BEG34</strain>
    </source>
</reference>
<comment type="caution">
    <text evidence="1">The sequence shown here is derived from an EMBL/GenBank/DDBJ whole genome shotgun (WGS) entry which is preliminary data.</text>
</comment>
<accession>A0A8H4AC35</accession>
<sequence>MTRVKPLTNITNIKNHNLRNRTNPLKFEQNSLNQFFSIYNARLATSCDFLTWRILNEVGLPIKDKRDEKNFFLNTIKISQKKKNGHYKKLQITMSWRKNVKLLNFSNYMKPVPEHWSDGVRR</sequence>
<dbReference type="OrthoDB" id="10433250at2759"/>
<evidence type="ECO:0000313" key="2">
    <source>
        <dbReference type="Proteomes" id="UP000439903"/>
    </source>
</evidence>